<keyword evidence="6" id="KW-0592">Phosphate transport</keyword>
<dbReference type="InterPro" id="IPR001204">
    <property type="entry name" value="Phos_transporter"/>
</dbReference>
<feature type="transmembrane region" description="Helical" evidence="6">
    <location>
        <begin position="471"/>
        <end position="496"/>
    </location>
</feature>
<feature type="transmembrane region" description="Helical" evidence="6">
    <location>
        <begin position="253"/>
        <end position="276"/>
    </location>
</feature>
<feature type="transmembrane region" description="Helical" evidence="6">
    <location>
        <begin position="27"/>
        <end position="46"/>
    </location>
</feature>
<dbReference type="GO" id="GO:0005315">
    <property type="term" value="F:phosphate transmembrane transporter activity"/>
    <property type="evidence" value="ECO:0007669"/>
    <property type="project" value="InterPro"/>
</dbReference>
<feature type="transmembrane region" description="Helical" evidence="6">
    <location>
        <begin position="131"/>
        <end position="153"/>
    </location>
</feature>
<dbReference type="RefSeq" id="WP_127188591.1">
    <property type="nucleotide sequence ID" value="NZ_RZNJ01000003.1"/>
</dbReference>
<feature type="transmembrane region" description="Helical" evidence="6">
    <location>
        <begin position="342"/>
        <end position="363"/>
    </location>
</feature>
<feature type="transmembrane region" description="Helical" evidence="6">
    <location>
        <begin position="89"/>
        <end position="111"/>
    </location>
</feature>
<dbReference type="PANTHER" id="PTHR11101">
    <property type="entry name" value="PHOSPHATE TRANSPORTER"/>
    <property type="match status" value="1"/>
</dbReference>
<dbReference type="EMBL" id="RZNJ01000003">
    <property type="protein sequence ID" value="RUT31346.1"/>
    <property type="molecule type" value="Genomic_DNA"/>
</dbReference>
<evidence type="ECO:0000256" key="1">
    <source>
        <dbReference type="ARBA" id="ARBA00004141"/>
    </source>
</evidence>
<dbReference type="PANTHER" id="PTHR11101:SF80">
    <property type="entry name" value="PHOSPHATE TRANSPORTER"/>
    <property type="match status" value="1"/>
</dbReference>
<dbReference type="AlphaFoldDB" id="A0A433XB95"/>
<evidence type="ECO:0000256" key="3">
    <source>
        <dbReference type="ARBA" id="ARBA00022692"/>
    </source>
</evidence>
<evidence type="ECO:0000256" key="5">
    <source>
        <dbReference type="ARBA" id="ARBA00023136"/>
    </source>
</evidence>
<evidence type="ECO:0000313" key="7">
    <source>
        <dbReference type="EMBL" id="RUT31346.1"/>
    </source>
</evidence>
<keyword evidence="8" id="KW-1185">Reference proteome</keyword>
<accession>A0A433XB95</accession>
<keyword evidence="5 6" id="KW-0472">Membrane</keyword>
<dbReference type="OrthoDB" id="9779554at2"/>
<comment type="caution">
    <text evidence="7">The sequence shown here is derived from an EMBL/GenBank/DDBJ whole genome shotgun (WGS) entry which is preliminary data.</text>
</comment>
<sequence length="502" mass="52053">MAKTALDKDLDKVVRLETATHDLSRSLAGPGIALVFLFGVLIWASVSVTQGPLSTLVIVAAVIAAYMALNVGANDVANNMGPAVGSKALTMGGALVIAAICEAAGALLAGGDVVNTISRDLLRPEAAMMDAPRFIMVMMSAFLASALWVNLATVVGAPVSTTHSVVGGVIGAGVAAAGFGIVAWPMLTAIVASWVISPALGGFFAAGLLALIRHTITTQADRISAARVWVPALVALMIGVFTMYMALKGFSRVWRPGFVTVLALGIAGGAIGWAVAVPWVRRRSEGMENRNKHIATLFRLPLIFATALLSFAHGANDVANAVGPLAAIVAAAESGSSQTGSVVLPIWVLAIGALGIALGLALFGPRLIRTVGEKITRMNEIRAFCVAISAATTVLIASALGLPVSSTHIAVGAVFGVGFLREFYSNQGLVRPQVSANAFMVDPRTLNATAEDALANDQKRERRRLVRRQHALGIGAAWVITVPASALLAALLFFVLTSLIRF</sequence>
<keyword evidence="4 6" id="KW-1133">Transmembrane helix</keyword>
<reference evidence="7 8" key="1">
    <citation type="journal article" date="2016" name="Int. J. Syst. Evol. Microbiol.">
        <title>Arsenicitalea aurantiaca gen. nov., sp. nov., a new member of the family Hyphomicrobiaceae, isolated from high-arsenic sediment.</title>
        <authorList>
            <person name="Mu Y."/>
            <person name="Zhou L."/>
            <person name="Zeng X.C."/>
            <person name="Liu L."/>
            <person name="Pan Y."/>
            <person name="Chen X."/>
            <person name="Wang J."/>
            <person name="Li S."/>
            <person name="Li W.J."/>
            <person name="Wang Y."/>
        </authorList>
    </citation>
    <scope>NUCLEOTIDE SEQUENCE [LARGE SCALE GENOMIC DNA]</scope>
    <source>
        <strain evidence="7 8">42-50</strain>
    </source>
</reference>
<feature type="transmembrane region" description="Helical" evidence="6">
    <location>
        <begin position="383"/>
        <end position="402"/>
    </location>
</feature>
<keyword evidence="2 6" id="KW-0813">Transport</keyword>
<evidence type="ECO:0000256" key="4">
    <source>
        <dbReference type="ARBA" id="ARBA00022989"/>
    </source>
</evidence>
<proteinExistence type="inferred from homology"/>
<comment type="similarity">
    <text evidence="6">Belongs to the inorganic phosphate transporter (PiT) (TC 2.A.20) family.</text>
</comment>
<gene>
    <name evidence="7" type="ORF">EMQ25_10875</name>
</gene>
<feature type="transmembrane region" description="Helical" evidence="6">
    <location>
        <begin position="297"/>
        <end position="315"/>
    </location>
</feature>
<feature type="transmembrane region" description="Helical" evidence="6">
    <location>
        <begin position="224"/>
        <end position="247"/>
    </location>
</feature>
<evidence type="ECO:0000256" key="2">
    <source>
        <dbReference type="ARBA" id="ARBA00022448"/>
    </source>
</evidence>
<keyword evidence="3 6" id="KW-0812">Transmembrane</keyword>
<feature type="transmembrane region" description="Helical" evidence="6">
    <location>
        <begin position="165"/>
        <end position="184"/>
    </location>
</feature>
<feature type="transmembrane region" description="Helical" evidence="6">
    <location>
        <begin position="52"/>
        <end position="69"/>
    </location>
</feature>
<organism evidence="7 8">
    <name type="scientific">Arsenicitalea aurantiaca</name>
    <dbReference type="NCBI Taxonomy" id="1783274"/>
    <lineage>
        <taxon>Bacteria</taxon>
        <taxon>Pseudomonadati</taxon>
        <taxon>Pseudomonadota</taxon>
        <taxon>Alphaproteobacteria</taxon>
        <taxon>Hyphomicrobiales</taxon>
        <taxon>Devosiaceae</taxon>
        <taxon>Arsenicitalea</taxon>
    </lineage>
</organism>
<protein>
    <recommendedName>
        <fullName evidence="6">Phosphate transporter</fullName>
    </recommendedName>
</protein>
<dbReference type="GO" id="GO:0035435">
    <property type="term" value="P:phosphate ion transmembrane transport"/>
    <property type="evidence" value="ECO:0007669"/>
    <property type="project" value="TreeGrafter"/>
</dbReference>
<comment type="subcellular location">
    <subcellularLocation>
        <location evidence="1 6">Membrane</location>
        <topology evidence="1 6">Multi-pass membrane protein</topology>
    </subcellularLocation>
</comment>
<feature type="transmembrane region" description="Helical" evidence="6">
    <location>
        <begin position="190"/>
        <end position="212"/>
    </location>
</feature>
<dbReference type="Pfam" id="PF01384">
    <property type="entry name" value="PHO4"/>
    <property type="match status" value="1"/>
</dbReference>
<name>A0A433XB95_9HYPH</name>
<evidence type="ECO:0000256" key="6">
    <source>
        <dbReference type="RuleBase" id="RU363058"/>
    </source>
</evidence>
<evidence type="ECO:0000313" key="8">
    <source>
        <dbReference type="Proteomes" id="UP000281547"/>
    </source>
</evidence>
<dbReference type="Proteomes" id="UP000281547">
    <property type="component" value="Unassembled WGS sequence"/>
</dbReference>
<dbReference type="GO" id="GO:0016020">
    <property type="term" value="C:membrane"/>
    <property type="evidence" value="ECO:0007669"/>
    <property type="project" value="UniProtKB-SubCell"/>
</dbReference>